<dbReference type="GeneID" id="81392599"/>
<accession>A0A9W9FTC5</accession>
<protein>
    <submittedName>
        <fullName evidence="2">Uncharacterized protein</fullName>
    </submittedName>
</protein>
<evidence type="ECO:0000313" key="2">
    <source>
        <dbReference type="EMBL" id="KAJ5105502.1"/>
    </source>
</evidence>
<dbReference type="EMBL" id="JAPMSZ010000004">
    <property type="protein sequence ID" value="KAJ5105502.1"/>
    <property type="molecule type" value="Genomic_DNA"/>
</dbReference>
<keyword evidence="3" id="KW-1185">Reference proteome</keyword>
<sequence>MTRLAVSPDHRTTFSSPSSKPQPESKMKPEETTPHDFADDAANAVGLFKQTFPSFFTSFELVLDPLIRFFVGKFQLNMNRNLLPPTVDQEDPDQQKLRHAIVNSLMLRFANTGSFQFDRDYDHDIFTFVLYWYLRDRWAACIRWQIEKHAPGTDLDSLLRFPYMPRSVPGWLRPDPFVYSPYHMERIEIGRLRDGLFYWGRLKWLSRNMRWMSEDIERVDETLCSDTPVLY</sequence>
<comment type="caution">
    <text evidence="2">The sequence shown here is derived from an EMBL/GenBank/DDBJ whole genome shotgun (WGS) entry which is preliminary data.</text>
</comment>
<feature type="compositionally biased region" description="Basic and acidic residues" evidence="1">
    <location>
        <begin position="23"/>
        <end position="36"/>
    </location>
</feature>
<evidence type="ECO:0000256" key="1">
    <source>
        <dbReference type="SAM" id="MobiDB-lite"/>
    </source>
</evidence>
<evidence type="ECO:0000313" key="3">
    <source>
        <dbReference type="Proteomes" id="UP001141434"/>
    </source>
</evidence>
<dbReference type="RefSeq" id="XP_056514498.1">
    <property type="nucleotide sequence ID" value="XM_056653431.1"/>
</dbReference>
<dbReference type="AlphaFoldDB" id="A0A9W9FTC5"/>
<feature type="region of interest" description="Disordered" evidence="1">
    <location>
        <begin position="1"/>
        <end position="36"/>
    </location>
</feature>
<reference evidence="2" key="2">
    <citation type="journal article" date="2023" name="IMA Fungus">
        <title>Comparative genomic study of the Penicillium genus elucidates a diverse pangenome and 15 lateral gene transfer events.</title>
        <authorList>
            <person name="Petersen C."/>
            <person name="Sorensen T."/>
            <person name="Nielsen M.R."/>
            <person name="Sondergaard T.E."/>
            <person name="Sorensen J.L."/>
            <person name="Fitzpatrick D.A."/>
            <person name="Frisvad J.C."/>
            <person name="Nielsen K.L."/>
        </authorList>
    </citation>
    <scope>NUCLEOTIDE SEQUENCE</scope>
    <source>
        <strain evidence="2">IBT 34128</strain>
    </source>
</reference>
<proteinExistence type="predicted"/>
<gene>
    <name evidence="2" type="ORF">NUU61_002849</name>
</gene>
<dbReference type="OrthoDB" id="5412936at2759"/>
<reference evidence="2" key="1">
    <citation type="submission" date="2022-11" db="EMBL/GenBank/DDBJ databases">
        <authorList>
            <person name="Petersen C."/>
        </authorList>
    </citation>
    <scope>NUCLEOTIDE SEQUENCE</scope>
    <source>
        <strain evidence="2">IBT 34128</strain>
    </source>
</reference>
<name>A0A9W9FTC5_9EURO</name>
<dbReference type="Proteomes" id="UP001141434">
    <property type="component" value="Unassembled WGS sequence"/>
</dbReference>
<organism evidence="2 3">
    <name type="scientific">Penicillium alfredii</name>
    <dbReference type="NCBI Taxonomy" id="1506179"/>
    <lineage>
        <taxon>Eukaryota</taxon>
        <taxon>Fungi</taxon>
        <taxon>Dikarya</taxon>
        <taxon>Ascomycota</taxon>
        <taxon>Pezizomycotina</taxon>
        <taxon>Eurotiomycetes</taxon>
        <taxon>Eurotiomycetidae</taxon>
        <taxon>Eurotiales</taxon>
        <taxon>Aspergillaceae</taxon>
        <taxon>Penicillium</taxon>
    </lineage>
</organism>